<evidence type="ECO:0000313" key="17">
    <source>
        <dbReference type="EMBL" id="VAW65691.1"/>
    </source>
</evidence>
<dbReference type="GO" id="GO:0016787">
    <property type="term" value="F:hydrolase activity"/>
    <property type="evidence" value="ECO:0007669"/>
    <property type="project" value="UniProtKB-KW"/>
</dbReference>
<dbReference type="EMBL" id="UOFG01000257">
    <property type="protein sequence ID" value="VAW65691.1"/>
    <property type="molecule type" value="Genomic_DNA"/>
</dbReference>
<accession>A0A3B0XD91</accession>
<dbReference type="GO" id="GO:0015986">
    <property type="term" value="P:proton motive force-driven ATP synthesis"/>
    <property type="evidence" value="ECO:0007669"/>
    <property type="project" value="InterPro"/>
</dbReference>
<dbReference type="NCBIfam" id="NF004411">
    <property type="entry name" value="PRK05759.1-2"/>
    <property type="match status" value="1"/>
</dbReference>
<evidence type="ECO:0000256" key="9">
    <source>
        <dbReference type="ARBA" id="ARBA00022781"/>
    </source>
</evidence>
<dbReference type="GO" id="GO:0012505">
    <property type="term" value="C:endomembrane system"/>
    <property type="evidence" value="ECO:0007669"/>
    <property type="project" value="UniProtKB-SubCell"/>
</dbReference>
<dbReference type="Gene3D" id="1.20.5.620">
    <property type="entry name" value="F1F0 ATP synthase subunit B, membrane domain"/>
    <property type="match status" value="1"/>
</dbReference>
<keyword evidence="9" id="KW-0375">Hydrogen ion transport</keyword>
<evidence type="ECO:0000256" key="12">
    <source>
        <dbReference type="ARBA" id="ARBA00023136"/>
    </source>
</evidence>
<dbReference type="PANTHER" id="PTHR33445:SF1">
    <property type="entry name" value="ATP SYNTHASE SUBUNIT B"/>
    <property type="match status" value="1"/>
</dbReference>
<dbReference type="NCBIfam" id="TIGR01144">
    <property type="entry name" value="ATP_synt_b"/>
    <property type="match status" value="1"/>
</dbReference>
<keyword evidence="12 16" id="KW-0472">Membrane</keyword>
<keyword evidence="15" id="KW-0175">Coiled coil</keyword>
<evidence type="ECO:0000256" key="14">
    <source>
        <dbReference type="ARBA" id="ARBA00025198"/>
    </source>
</evidence>
<dbReference type="InterPro" id="IPR028987">
    <property type="entry name" value="ATP_synth_B-like_membr_sf"/>
</dbReference>
<evidence type="ECO:0000256" key="6">
    <source>
        <dbReference type="ARBA" id="ARBA00022519"/>
    </source>
</evidence>
<keyword evidence="17" id="KW-0378">Hydrolase</keyword>
<dbReference type="CDD" id="cd06503">
    <property type="entry name" value="ATP-synt_Fo_b"/>
    <property type="match status" value="1"/>
</dbReference>
<reference evidence="17" key="1">
    <citation type="submission" date="2018-06" db="EMBL/GenBank/DDBJ databases">
        <authorList>
            <person name="Zhirakovskaya E."/>
        </authorList>
    </citation>
    <scope>NUCLEOTIDE SEQUENCE</scope>
</reference>
<comment type="subcellular location">
    <subcellularLocation>
        <location evidence="2">Endomembrane system</location>
    </subcellularLocation>
    <subcellularLocation>
        <location evidence="1">Membrane</location>
        <topology evidence="1">Single-pass membrane protein</topology>
    </subcellularLocation>
</comment>
<evidence type="ECO:0000256" key="1">
    <source>
        <dbReference type="ARBA" id="ARBA00004167"/>
    </source>
</evidence>
<keyword evidence="11" id="KW-0406">Ion transport</keyword>
<proteinExistence type="inferred from homology"/>
<evidence type="ECO:0000256" key="13">
    <source>
        <dbReference type="ARBA" id="ARBA00023310"/>
    </source>
</evidence>
<keyword evidence="10 16" id="KW-1133">Transmembrane helix</keyword>
<dbReference type="Pfam" id="PF00430">
    <property type="entry name" value="ATP-synt_B"/>
    <property type="match status" value="1"/>
</dbReference>
<evidence type="ECO:0000256" key="8">
    <source>
        <dbReference type="ARBA" id="ARBA00022692"/>
    </source>
</evidence>
<feature type="transmembrane region" description="Helical" evidence="16">
    <location>
        <begin position="7"/>
        <end position="26"/>
    </location>
</feature>
<name>A0A3B0XD91_9ZZZZ</name>
<evidence type="ECO:0000256" key="5">
    <source>
        <dbReference type="ARBA" id="ARBA00022475"/>
    </source>
</evidence>
<keyword evidence="13" id="KW-0066">ATP synthesis</keyword>
<dbReference type="SUPFAM" id="SSF81573">
    <property type="entry name" value="F1F0 ATP synthase subunit B, membrane domain"/>
    <property type="match status" value="1"/>
</dbReference>
<dbReference type="AlphaFoldDB" id="A0A3B0XD91"/>
<keyword evidence="7" id="KW-0138">CF(0)</keyword>
<keyword evidence="6" id="KW-0997">Cell inner membrane</keyword>
<comment type="function">
    <text evidence="14">F(1)F(0) ATP synthase produces ATP from ADP in the presence of a proton or sodium gradient. F-type ATPases consist of two structural domains, F(1) containing the extramembraneous catalytic core and F(0) containing the membrane proton channel, linked together by a central stalk and a peripheral stalk. During catalysis, ATP synthesis in the catalytic domain of F(1) is coupled via a rotary mechanism of the central stalk subunits to proton translocation.</text>
</comment>
<sequence>MNINATLIGQSIAFFVFVWFVMQYVWPPLITALDERKKTIADGLAAAERGMHEQALAEKAAEKHIKEAKDQASEIMLQAQKRASEIVEEAKGGAKEEAGRVKAAAEAEIEQEVNRAKEQLRQQVASIAMAGAAKVLGREVDEKAHSEIVDDMIAQI</sequence>
<dbReference type="InterPro" id="IPR050059">
    <property type="entry name" value="ATP_synthase_B_chain"/>
</dbReference>
<gene>
    <name evidence="17" type="ORF">MNBD_GAMMA11-1764</name>
</gene>
<keyword evidence="5" id="KW-1003">Cell membrane</keyword>
<evidence type="ECO:0000256" key="10">
    <source>
        <dbReference type="ARBA" id="ARBA00022989"/>
    </source>
</evidence>
<evidence type="ECO:0000256" key="2">
    <source>
        <dbReference type="ARBA" id="ARBA00004308"/>
    </source>
</evidence>
<evidence type="ECO:0000256" key="15">
    <source>
        <dbReference type="SAM" id="Coils"/>
    </source>
</evidence>
<evidence type="ECO:0000256" key="3">
    <source>
        <dbReference type="ARBA" id="ARBA00005513"/>
    </source>
</evidence>
<evidence type="ECO:0000256" key="4">
    <source>
        <dbReference type="ARBA" id="ARBA00022448"/>
    </source>
</evidence>
<evidence type="ECO:0000256" key="11">
    <source>
        <dbReference type="ARBA" id="ARBA00023065"/>
    </source>
</evidence>
<dbReference type="InterPro" id="IPR005864">
    <property type="entry name" value="ATP_synth_F0_bsu_bac"/>
</dbReference>
<keyword evidence="4" id="KW-0813">Transport</keyword>
<protein>
    <submittedName>
        <fullName evidence="17">ATP synthase F0 sector subunit b</fullName>
        <ecNumber evidence="17">3.6.3.14</ecNumber>
    </submittedName>
</protein>
<dbReference type="FunFam" id="1.20.5.620:FF:000001">
    <property type="entry name" value="ATP synthase subunit b"/>
    <property type="match status" value="1"/>
</dbReference>
<organism evidence="17">
    <name type="scientific">hydrothermal vent metagenome</name>
    <dbReference type="NCBI Taxonomy" id="652676"/>
    <lineage>
        <taxon>unclassified sequences</taxon>
        <taxon>metagenomes</taxon>
        <taxon>ecological metagenomes</taxon>
    </lineage>
</organism>
<dbReference type="GO" id="GO:0046961">
    <property type="term" value="F:proton-transporting ATPase activity, rotational mechanism"/>
    <property type="evidence" value="ECO:0007669"/>
    <property type="project" value="TreeGrafter"/>
</dbReference>
<keyword evidence="8 16" id="KW-0812">Transmembrane</keyword>
<dbReference type="InterPro" id="IPR002146">
    <property type="entry name" value="ATP_synth_b/b'su_bac/chlpt"/>
</dbReference>
<feature type="coiled-coil region" evidence="15">
    <location>
        <begin position="58"/>
        <end position="126"/>
    </location>
</feature>
<dbReference type="HAMAP" id="MF_01398">
    <property type="entry name" value="ATP_synth_b_bprime"/>
    <property type="match status" value="1"/>
</dbReference>
<dbReference type="PANTHER" id="PTHR33445">
    <property type="entry name" value="ATP SYNTHASE SUBUNIT B', CHLOROPLASTIC"/>
    <property type="match status" value="1"/>
</dbReference>
<dbReference type="GO" id="GO:0045259">
    <property type="term" value="C:proton-transporting ATP synthase complex"/>
    <property type="evidence" value="ECO:0007669"/>
    <property type="project" value="UniProtKB-KW"/>
</dbReference>
<comment type="similarity">
    <text evidence="3">Belongs to the ATPase B chain family.</text>
</comment>
<dbReference type="EC" id="3.6.3.14" evidence="17"/>
<evidence type="ECO:0000256" key="7">
    <source>
        <dbReference type="ARBA" id="ARBA00022547"/>
    </source>
</evidence>
<evidence type="ECO:0000256" key="16">
    <source>
        <dbReference type="SAM" id="Phobius"/>
    </source>
</evidence>